<evidence type="ECO:0000256" key="3">
    <source>
        <dbReference type="ARBA" id="ARBA00023015"/>
    </source>
</evidence>
<comment type="subcellular location">
    <subcellularLocation>
        <location evidence="1 7">Nucleus</location>
    </subcellularLocation>
</comment>
<accession>A0A8H7UG99</accession>
<sequence length="823" mass="91651">MVSRFRVKKLSPKHPLTIYKESQLPDIHDAGNLQRAVPLIETGVDKEEEDEVRTACLSLFPMGMVPIGPHDLQAAISAAQAAVTTGEAVQLYIPTPDASITIKEDEYKALYKKPFHPPTSYIKYSTTVEDAIGCLYDMDEEDDTWLTSFNQDRSANQKISEDQFEQVMWELESLANDTMPFLSVDPSQIPPFDELESHFKTPSLLPLQTAAKHIYEHWKERRLKNAGKPIFPSLKYDESGMRSDTDPYVCFRRRETKPVRKTRRTDQQSLEKLRKLRAEMETARNLLEMVLRREKMRKESLAIEHTVFDKKCMLREMQRQLGIKEDEDLLFSKKKRKMSTESGSGATIKIPLSKLKRDGFDRHEKSAAQIAIEAEVAKRKDEDSGFEDVTDSPYQEFPIPLPSQFLRNVLADDSISLHNESLDSRQPCYRKRVGRGGRIHIDRIGLATQHRKHTGGKTRPSDDYERAVKRFKYDSDEMSDDEEEIDDMEDRLLRYRCQLLGEPDLRSLVTIPFINPSMTYPPGGMMVNRANAQTNKPPANVPRPNGSTTATSPSLPARTVNGTATSPLRRQNSRTKMTPQQQALAMTNGMIAANMAAAVNAPNKASLQLAMQQQLQQQMQVNGGSLPAGMTSALQKKMQAAAMMQQQRAAAAAAAGNNANGNANNMSPIQQANMLKAANGQNGGLNLKLQNRATPVMQQNYNGQQQNSAMNLAQNAASQASNVLQQVAALRNANGSSPSMLNGMQAGSPTMNGSPQFSQQQLQQLQQQQKQQIAQMQAAGSYASPMLGLQSSPVMISAGGSPQQMAMQSPNLQMTAQQQQRPI</sequence>
<comment type="similarity">
    <text evidence="2 7">Belongs to the enhancer of polycomb family.</text>
</comment>
<protein>
    <recommendedName>
        <fullName evidence="7">Enhancer of polycomb-like protein</fullName>
    </recommendedName>
</protein>
<evidence type="ECO:0000256" key="7">
    <source>
        <dbReference type="RuleBase" id="RU361124"/>
    </source>
</evidence>
<organism evidence="10 11">
    <name type="scientific">Mortierella isabellina</name>
    <name type="common">Filamentous fungus</name>
    <name type="synonym">Umbelopsis isabellina</name>
    <dbReference type="NCBI Taxonomy" id="91625"/>
    <lineage>
        <taxon>Eukaryota</taxon>
        <taxon>Fungi</taxon>
        <taxon>Fungi incertae sedis</taxon>
        <taxon>Mucoromycota</taxon>
        <taxon>Mucoromycotina</taxon>
        <taxon>Umbelopsidomycetes</taxon>
        <taxon>Umbelopsidales</taxon>
        <taxon>Umbelopsidaceae</taxon>
        <taxon>Umbelopsis</taxon>
    </lineage>
</organism>
<dbReference type="Pfam" id="PF10513">
    <property type="entry name" value="EPL1"/>
    <property type="match status" value="1"/>
</dbReference>
<dbReference type="PANTHER" id="PTHR14898">
    <property type="entry name" value="ENHANCER OF POLYCOMB"/>
    <property type="match status" value="1"/>
</dbReference>
<dbReference type="InterPro" id="IPR024943">
    <property type="entry name" value="Enhancer_polycomb"/>
</dbReference>
<evidence type="ECO:0000313" key="10">
    <source>
        <dbReference type="EMBL" id="KAG2184671.1"/>
    </source>
</evidence>
<feature type="domain" description="Enhancer of polycomb-like N-terminal" evidence="9">
    <location>
        <begin position="6"/>
        <end position="172"/>
    </location>
</feature>
<dbReference type="OrthoDB" id="435275at2759"/>
<gene>
    <name evidence="10" type="ORF">INT43_000584</name>
</gene>
<dbReference type="GO" id="GO:0005634">
    <property type="term" value="C:nucleus"/>
    <property type="evidence" value="ECO:0007669"/>
    <property type="project" value="UniProtKB-SubCell"/>
</dbReference>
<feature type="region of interest" description="Disordered" evidence="8">
    <location>
        <begin position="800"/>
        <end position="823"/>
    </location>
</feature>
<keyword evidence="3 7" id="KW-0805">Transcription regulation</keyword>
<evidence type="ECO:0000256" key="1">
    <source>
        <dbReference type="ARBA" id="ARBA00004123"/>
    </source>
</evidence>
<keyword evidence="11" id="KW-1185">Reference proteome</keyword>
<dbReference type="AlphaFoldDB" id="A0A8H7UG99"/>
<feature type="compositionally biased region" description="Polar residues" evidence="8">
    <location>
        <begin position="545"/>
        <end position="577"/>
    </location>
</feature>
<dbReference type="GO" id="GO:0035267">
    <property type="term" value="C:NuA4 histone acetyltransferase complex"/>
    <property type="evidence" value="ECO:0007669"/>
    <property type="project" value="InterPro"/>
</dbReference>
<dbReference type="InterPro" id="IPR019542">
    <property type="entry name" value="Enhancer_polycomb-like_N"/>
</dbReference>
<evidence type="ECO:0000256" key="4">
    <source>
        <dbReference type="ARBA" id="ARBA00023163"/>
    </source>
</evidence>
<evidence type="ECO:0000313" key="11">
    <source>
        <dbReference type="Proteomes" id="UP000654370"/>
    </source>
</evidence>
<comment type="function">
    <text evidence="6">Component of the NuA4 histone acetyltransferase complex which is involved in transcriptional activation of selected genes principally by acetylation of nucleosomal histone H4 and H2A. The NuA4 complex is also involved in DNA repair. Involved in gene silencing by neighboring heterochromatin, blockage of the silencing spreading along the chromosome, and required for cell cycle progression through G2/M.</text>
</comment>
<keyword evidence="5 7" id="KW-0539">Nucleus</keyword>
<keyword evidence="4 7" id="KW-0804">Transcription</keyword>
<comment type="caution">
    <text evidence="10">The sequence shown here is derived from an EMBL/GenBank/DDBJ whole genome shotgun (WGS) entry which is preliminary data.</text>
</comment>
<evidence type="ECO:0000256" key="8">
    <source>
        <dbReference type="SAM" id="MobiDB-lite"/>
    </source>
</evidence>
<proteinExistence type="inferred from homology"/>
<reference evidence="10" key="1">
    <citation type="submission" date="2020-12" db="EMBL/GenBank/DDBJ databases">
        <title>Metabolic potential, ecology and presence of endohyphal bacteria is reflected in genomic diversity of Mucoromycotina.</title>
        <authorList>
            <person name="Muszewska A."/>
            <person name="Okrasinska A."/>
            <person name="Steczkiewicz K."/>
            <person name="Drgas O."/>
            <person name="Orlowska M."/>
            <person name="Perlinska-Lenart U."/>
            <person name="Aleksandrzak-Piekarczyk T."/>
            <person name="Szatraj K."/>
            <person name="Zielenkiewicz U."/>
            <person name="Pilsyk S."/>
            <person name="Malc E."/>
            <person name="Mieczkowski P."/>
            <person name="Kruszewska J.S."/>
            <person name="Biernat P."/>
            <person name="Pawlowska J."/>
        </authorList>
    </citation>
    <scope>NUCLEOTIDE SEQUENCE</scope>
    <source>
        <strain evidence="10">WA0000067209</strain>
    </source>
</reference>
<evidence type="ECO:0000256" key="2">
    <source>
        <dbReference type="ARBA" id="ARBA00008035"/>
    </source>
</evidence>
<evidence type="ECO:0000256" key="5">
    <source>
        <dbReference type="ARBA" id="ARBA00023242"/>
    </source>
</evidence>
<dbReference type="EMBL" id="JAEPQZ010000002">
    <property type="protein sequence ID" value="KAG2184671.1"/>
    <property type="molecule type" value="Genomic_DNA"/>
</dbReference>
<dbReference type="Proteomes" id="UP000654370">
    <property type="component" value="Unassembled WGS sequence"/>
</dbReference>
<evidence type="ECO:0000259" key="9">
    <source>
        <dbReference type="Pfam" id="PF10513"/>
    </source>
</evidence>
<name>A0A8H7UG99_MORIS</name>
<feature type="region of interest" description="Disordered" evidence="8">
    <location>
        <begin position="534"/>
        <end position="577"/>
    </location>
</feature>
<dbReference type="GO" id="GO:0006357">
    <property type="term" value="P:regulation of transcription by RNA polymerase II"/>
    <property type="evidence" value="ECO:0007669"/>
    <property type="project" value="InterPro"/>
</dbReference>
<evidence type="ECO:0000256" key="6">
    <source>
        <dbReference type="ARBA" id="ARBA00025513"/>
    </source>
</evidence>